<sequence length="54" mass="5971">MLNKKADHKALAAVKAGVCKGCQMRLPTVTIDQLHKGTDLIICENCSRILYLED</sequence>
<reference evidence="2" key="1">
    <citation type="submission" date="2017-02" db="EMBL/GenBank/DDBJ databases">
        <title>Delving into the versatile metabolic prowess of the omnipresent phylum Bacteroidetes.</title>
        <authorList>
            <person name="Nobu M.K."/>
            <person name="Mei R."/>
            <person name="Narihiro T."/>
            <person name="Kuroda K."/>
            <person name="Liu W.-T."/>
        </authorList>
    </citation>
    <scope>NUCLEOTIDE SEQUENCE</scope>
    <source>
        <strain evidence="2">ADurb.Bin417</strain>
    </source>
</reference>
<dbReference type="Gene3D" id="1.10.287.1490">
    <property type="match status" value="1"/>
</dbReference>
<evidence type="ECO:0000313" key="2">
    <source>
        <dbReference type="EMBL" id="OPZ93747.1"/>
    </source>
</evidence>
<feature type="domain" description="C4-type zinc ribbon" evidence="1">
    <location>
        <begin position="18"/>
        <end position="50"/>
    </location>
</feature>
<evidence type="ECO:0000259" key="1">
    <source>
        <dbReference type="Pfam" id="PF02591"/>
    </source>
</evidence>
<dbReference type="Proteomes" id="UP000485484">
    <property type="component" value="Unassembled WGS sequence"/>
</dbReference>
<organism evidence="2">
    <name type="scientific">candidate division TA06 bacterium ADurb.Bin417</name>
    <dbReference type="NCBI Taxonomy" id="1852828"/>
    <lineage>
        <taxon>Bacteria</taxon>
        <taxon>Bacteria division TA06</taxon>
    </lineage>
</organism>
<accession>A0A1V5MKF1</accession>
<gene>
    <name evidence="2" type="ORF">BWY73_00131</name>
</gene>
<dbReference type="AlphaFoldDB" id="A0A1V5MKF1"/>
<dbReference type="Pfam" id="PF02591">
    <property type="entry name" value="Zn_ribbon_9"/>
    <property type="match status" value="1"/>
</dbReference>
<protein>
    <submittedName>
        <fullName evidence="2">Putative zinc ribbon domain protein</fullName>
    </submittedName>
</protein>
<name>A0A1V5MKF1_UNCT6</name>
<dbReference type="EMBL" id="MWAK01000009">
    <property type="protein sequence ID" value="OPZ93747.1"/>
    <property type="molecule type" value="Genomic_DNA"/>
</dbReference>
<comment type="caution">
    <text evidence="2">The sequence shown here is derived from an EMBL/GenBank/DDBJ whole genome shotgun (WGS) entry which is preliminary data.</text>
</comment>
<proteinExistence type="predicted"/>
<dbReference type="InterPro" id="IPR003743">
    <property type="entry name" value="Zf-RING_7"/>
</dbReference>